<sequence length="632" mass="69627">MSAALGRQQASSLPLGETARSAKGAPMTDAALPSLTLPQMLREQARRQPRRIAIRQKDFGIWHPLDWAGYLRRASHFGLGLHAMGLAPEGHLGVISENRVEWLLAQMGAGLIGAVTVGVYPTSPSNEVAYVVGHADIEVIVCEDQEQTDKVLEAIGQLPRLRKIVVIETKGLASYPPEVRGLIATFAEVEQAGAEVHAREGDALIETALQRQTLADIGLMIYTSGSTGKPKGAMISYRNIRGVVPGIVERLSLDGDTTHLSYLPLCHVAEQMLTAFVPVYLGSQVSFGESIRTVQEDLREVAPTMFLGVPRIWEKLHAGISIKMQEAGRLQRALFHRALAACAPLAEKPRSAWTLAERGRFSLYYWTVLRALQNFIGLRRARVALTGAAPIPADVVRFFRTLGVPLVEVYGLTESTGMIAGHRSDAVRIGTVGPPTLGTEHRIGEAGELLVRGEMVFEGYYKNPEATAASIREGWLYTGDVVREEDGQLRIIDRLKDIMITAGGKNLTPSEIENTMKGSPFIKECIVVADGRKFVGALLQIDYETVGKWAEAERIPFTHFRSLVEEPRVRALIESEISRGNDRLAQVSQIRRFHLLTKELDHDDGEVTATMKVRRSSIYKAYAEEIEALYRT</sequence>
<evidence type="ECO:0000313" key="7">
    <source>
        <dbReference type="Proteomes" id="UP001184828"/>
    </source>
</evidence>
<feature type="domain" description="AMP-dependent synthetase/ligase" evidence="5">
    <location>
        <begin position="41"/>
        <end position="461"/>
    </location>
</feature>
<evidence type="ECO:0000256" key="2">
    <source>
        <dbReference type="ARBA" id="ARBA00022832"/>
    </source>
</evidence>
<keyword evidence="3" id="KW-0443">Lipid metabolism</keyword>
<evidence type="ECO:0000256" key="3">
    <source>
        <dbReference type="ARBA" id="ARBA00023098"/>
    </source>
</evidence>
<gene>
    <name evidence="6" type="ORF">J2738_004019</name>
</gene>
<dbReference type="InterPro" id="IPR042099">
    <property type="entry name" value="ANL_N_sf"/>
</dbReference>
<keyword evidence="1 6" id="KW-0436">Ligase</keyword>
<feature type="region of interest" description="Disordered" evidence="4">
    <location>
        <begin position="1"/>
        <end position="26"/>
    </location>
</feature>
<evidence type="ECO:0000259" key="5">
    <source>
        <dbReference type="Pfam" id="PF00501"/>
    </source>
</evidence>
<dbReference type="PROSITE" id="PS00455">
    <property type="entry name" value="AMP_BINDING"/>
    <property type="match status" value="1"/>
</dbReference>
<dbReference type="EC" id="6.2.1.3" evidence="6"/>
<reference evidence="6" key="1">
    <citation type="submission" date="2023-07" db="EMBL/GenBank/DDBJ databases">
        <title>Sorghum-associated microbial communities from plants grown in Nebraska, USA.</title>
        <authorList>
            <person name="Schachtman D."/>
        </authorList>
    </citation>
    <scope>NUCLEOTIDE SEQUENCE</scope>
    <source>
        <strain evidence="6">DS2114</strain>
    </source>
</reference>
<comment type="caution">
    <text evidence="6">The sequence shown here is derived from an EMBL/GenBank/DDBJ whole genome shotgun (WGS) entry which is preliminary data.</text>
</comment>
<name>A0AAE4BZ86_VARPD</name>
<evidence type="ECO:0000256" key="1">
    <source>
        <dbReference type="ARBA" id="ARBA00022598"/>
    </source>
</evidence>
<dbReference type="AlphaFoldDB" id="A0AAE4BZ86"/>
<evidence type="ECO:0000256" key="4">
    <source>
        <dbReference type="SAM" id="MobiDB-lite"/>
    </source>
</evidence>
<organism evidence="6 7">
    <name type="scientific">Variovorax paradoxus</name>
    <dbReference type="NCBI Taxonomy" id="34073"/>
    <lineage>
        <taxon>Bacteria</taxon>
        <taxon>Pseudomonadati</taxon>
        <taxon>Pseudomonadota</taxon>
        <taxon>Betaproteobacteria</taxon>
        <taxon>Burkholderiales</taxon>
        <taxon>Comamonadaceae</taxon>
        <taxon>Variovorax</taxon>
    </lineage>
</organism>
<dbReference type="GO" id="GO:0004467">
    <property type="term" value="F:long-chain fatty acid-CoA ligase activity"/>
    <property type="evidence" value="ECO:0007669"/>
    <property type="project" value="UniProtKB-EC"/>
</dbReference>
<dbReference type="Pfam" id="PF00501">
    <property type="entry name" value="AMP-binding"/>
    <property type="match status" value="1"/>
</dbReference>
<proteinExistence type="predicted"/>
<keyword evidence="2" id="KW-0276">Fatty acid metabolism</keyword>
<accession>A0AAE4BZ86</accession>
<dbReference type="EMBL" id="JAVDQZ010000006">
    <property type="protein sequence ID" value="MDR6427864.1"/>
    <property type="molecule type" value="Genomic_DNA"/>
</dbReference>
<dbReference type="InterPro" id="IPR000873">
    <property type="entry name" value="AMP-dep_synth/lig_dom"/>
</dbReference>
<protein>
    <submittedName>
        <fullName evidence="6">Long-chain acyl-CoA synthetase</fullName>
        <ecNumber evidence="6">6.2.1.3</ecNumber>
    </submittedName>
</protein>
<dbReference type="Gene3D" id="3.40.50.12780">
    <property type="entry name" value="N-terminal domain of ligase-like"/>
    <property type="match status" value="1"/>
</dbReference>
<dbReference type="SUPFAM" id="SSF56801">
    <property type="entry name" value="Acetyl-CoA synthetase-like"/>
    <property type="match status" value="1"/>
</dbReference>
<dbReference type="PANTHER" id="PTHR43272:SF32">
    <property type="entry name" value="AMP-DEPENDENT SYNTHETASE_LIGASE DOMAIN-CONTAINING PROTEIN"/>
    <property type="match status" value="1"/>
</dbReference>
<dbReference type="PANTHER" id="PTHR43272">
    <property type="entry name" value="LONG-CHAIN-FATTY-ACID--COA LIGASE"/>
    <property type="match status" value="1"/>
</dbReference>
<dbReference type="Pfam" id="PF23562">
    <property type="entry name" value="AMP-binding_C_3"/>
    <property type="match status" value="1"/>
</dbReference>
<dbReference type="GO" id="GO:0016020">
    <property type="term" value="C:membrane"/>
    <property type="evidence" value="ECO:0007669"/>
    <property type="project" value="TreeGrafter"/>
</dbReference>
<dbReference type="InterPro" id="IPR020845">
    <property type="entry name" value="AMP-binding_CS"/>
</dbReference>
<evidence type="ECO:0000313" key="6">
    <source>
        <dbReference type="EMBL" id="MDR6427864.1"/>
    </source>
</evidence>
<dbReference type="Proteomes" id="UP001184828">
    <property type="component" value="Unassembled WGS sequence"/>
</dbReference>